<name>A0AAN9KB68_CANGL</name>
<dbReference type="Proteomes" id="UP001367508">
    <property type="component" value="Unassembled WGS sequence"/>
</dbReference>
<evidence type="ECO:0000313" key="2">
    <source>
        <dbReference type="Proteomes" id="UP001367508"/>
    </source>
</evidence>
<proteinExistence type="predicted"/>
<sequence length="175" mass="20608">MFDRLVPNVWIGRRFQHLCQQLNVRYKAVQLRTSSRRYRLCSVKVSRPLFSPSIYRYKLHTVLNPPRSQIAVFQTPSSPRYSHSSTLSMVERRKPSTSFSNVFAFEWFWILLDEFSFLISDRRYDNLMLNQLSQISVLWNNGEFDMQTARNIALDVLIGLYFLAYASSSISCMEV</sequence>
<evidence type="ECO:0000313" key="1">
    <source>
        <dbReference type="EMBL" id="KAK7312907.1"/>
    </source>
</evidence>
<keyword evidence="2" id="KW-1185">Reference proteome</keyword>
<dbReference type="AlphaFoldDB" id="A0AAN9KB68"/>
<organism evidence="1 2">
    <name type="scientific">Canavalia gladiata</name>
    <name type="common">Sword bean</name>
    <name type="synonym">Dolichos gladiatus</name>
    <dbReference type="NCBI Taxonomy" id="3824"/>
    <lineage>
        <taxon>Eukaryota</taxon>
        <taxon>Viridiplantae</taxon>
        <taxon>Streptophyta</taxon>
        <taxon>Embryophyta</taxon>
        <taxon>Tracheophyta</taxon>
        <taxon>Spermatophyta</taxon>
        <taxon>Magnoliopsida</taxon>
        <taxon>eudicotyledons</taxon>
        <taxon>Gunneridae</taxon>
        <taxon>Pentapetalae</taxon>
        <taxon>rosids</taxon>
        <taxon>fabids</taxon>
        <taxon>Fabales</taxon>
        <taxon>Fabaceae</taxon>
        <taxon>Papilionoideae</taxon>
        <taxon>50 kb inversion clade</taxon>
        <taxon>NPAAA clade</taxon>
        <taxon>indigoferoid/millettioid clade</taxon>
        <taxon>Phaseoleae</taxon>
        <taxon>Canavalia</taxon>
    </lineage>
</organism>
<gene>
    <name evidence="1" type="ORF">VNO77_37148</name>
</gene>
<protein>
    <submittedName>
        <fullName evidence="1">Uncharacterized protein</fullName>
    </submittedName>
</protein>
<reference evidence="1 2" key="1">
    <citation type="submission" date="2024-01" db="EMBL/GenBank/DDBJ databases">
        <title>The genomes of 5 underutilized Papilionoideae crops provide insights into root nodulation and disease resistanc.</title>
        <authorList>
            <person name="Jiang F."/>
        </authorList>
    </citation>
    <scope>NUCLEOTIDE SEQUENCE [LARGE SCALE GENOMIC DNA]</scope>
    <source>
        <strain evidence="1">LVBAO_FW01</strain>
        <tissue evidence="1">Leaves</tissue>
    </source>
</reference>
<accession>A0AAN9KB68</accession>
<dbReference type="EMBL" id="JAYMYQ010000009">
    <property type="protein sequence ID" value="KAK7312907.1"/>
    <property type="molecule type" value="Genomic_DNA"/>
</dbReference>
<comment type="caution">
    <text evidence="1">The sequence shown here is derived from an EMBL/GenBank/DDBJ whole genome shotgun (WGS) entry which is preliminary data.</text>
</comment>